<organism evidence="3 4">
    <name type="scientific">Saccharibacillus alkalitolerans</name>
    <dbReference type="NCBI Taxonomy" id="2705290"/>
    <lineage>
        <taxon>Bacteria</taxon>
        <taxon>Bacillati</taxon>
        <taxon>Bacillota</taxon>
        <taxon>Bacilli</taxon>
        <taxon>Bacillales</taxon>
        <taxon>Paenibacillaceae</taxon>
        <taxon>Saccharibacillus</taxon>
    </lineage>
</organism>
<accession>A0ABX0FCK3</accession>
<feature type="chain" id="PRO_5045145765" description="DUF4367 domain-containing protein" evidence="2">
    <location>
        <begin position="26"/>
        <end position="216"/>
    </location>
</feature>
<feature type="region of interest" description="Disordered" evidence="1">
    <location>
        <begin position="186"/>
        <end position="216"/>
    </location>
</feature>
<dbReference type="Proteomes" id="UP000800303">
    <property type="component" value="Unassembled WGS sequence"/>
</dbReference>
<reference evidence="3 4" key="1">
    <citation type="submission" date="2020-01" db="EMBL/GenBank/DDBJ databases">
        <title>Polyphasic characterisation and genomic insights into a novel alkali tolerant bacterium VR-M41.</title>
        <authorList>
            <person name="Vemuluri V.R."/>
        </authorList>
    </citation>
    <scope>NUCLEOTIDE SEQUENCE [LARGE SCALE GENOMIC DNA]</scope>
    <source>
        <strain evidence="3 4">VR-M41</strain>
    </source>
</reference>
<evidence type="ECO:0000313" key="4">
    <source>
        <dbReference type="Proteomes" id="UP000800303"/>
    </source>
</evidence>
<gene>
    <name evidence="3" type="ORF">GYN08_18390</name>
</gene>
<evidence type="ECO:0000313" key="3">
    <source>
        <dbReference type="EMBL" id="NGZ77264.1"/>
    </source>
</evidence>
<proteinExistence type="predicted"/>
<dbReference type="RefSeq" id="WP_166277339.1">
    <property type="nucleotide sequence ID" value="NZ_JAAFGS010000007.1"/>
</dbReference>
<keyword evidence="4" id="KW-1185">Reference proteome</keyword>
<evidence type="ECO:0000256" key="1">
    <source>
        <dbReference type="SAM" id="MobiDB-lite"/>
    </source>
</evidence>
<dbReference type="EMBL" id="JAAFGS010000007">
    <property type="protein sequence ID" value="NGZ77264.1"/>
    <property type="molecule type" value="Genomic_DNA"/>
</dbReference>
<evidence type="ECO:0008006" key="5">
    <source>
        <dbReference type="Google" id="ProtNLM"/>
    </source>
</evidence>
<keyword evidence="2" id="KW-0732">Signal</keyword>
<feature type="compositionally biased region" description="Basic and acidic residues" evidence="1">
    <location>
        <begin position="193"/>
        <end position="204"/>
    </location>
</feature>
<sequence>MNRKALKTILIPSGALILSASLFFALSNEKIPQSTSPSNPAQAGSATADSQKKNDMKIIKTSSETQIYEASSELEAEADLVVLATASPEIKYVNEEPDENGVPLWYWAETKVEIKNLQKSKEDLGIGEDIMIYEPYTIFTDSLGQQVKIINENYNEIKPNEEYLLFLKKHPDGGYMPLGTYQGKVNISDPVDESNKELSNEAKAELQSFIEETPVE</sequence>
<feature type="compositionally biased region" description="Polar residues" evidence="1">
    <location>
        <begin position="32"/>
        <end position="49"/>
    </location>
</feature>
<name>A0ABX0FCK3_9BACL</name>
<feature type="signal peptide" evidence="2">
    <location>
        <begin position="1"/>
        <end position="25"/>
    </location>
</feature>
<protein>
    <recommendedName>
        <fullName evidence="5">DUF4367 domain-containing protein</fullName>
    </recommendedName>
</protein>
<evidence type="ECO:0000256" key="2">
    <source>
        <dbReference type="SAM" id="SignalP"/>
    </source>
</evidence>
<feature type="region of interest" description="Disordered" evidence="1">
    <location>
        <begin position="32"/>
        <end position="55"/>
    </location>
</feature>
<comment type="caution">
    <text evidence="3">The sequence shown here is derived from an EMBL/GenBank/DDBJ whole genome shotgun (WGS) entry which is preliminary data.</text>
</comment>